<feature type="transmembrane region" description="Helical" evidence="2">
    <location>
        <begin position="294"/>
        <end position="313"/>
    </location>
</feature>
<feature type="coiled-coil region" evidence="1">
    <location>
        <begin position="128"/>
        <end position="155"/>
    </location>
</feature>
<evidence type="ECO:0000256" key="2">
    <source>
        <dbReference type="SAM" id="Phobius"/>
    </source>
</evidence>
<dbReference type="PANTHER" id="PTHR32309:SF13">
    <property type="entry name" value="FERRIC ENTEROBACTIN TRANSPORT PROTEIN FEPE"/>
    <property type="match status" value="1"/>
</dbReference>
<sequence length="342" mass="37231">MIVPSPDDKGMMGAMMAQMGGLAGMAGLAGGGPNNADLYQTMLYTETVQDPIINRFKLMTVYGVKFRAEAYKALFENTDISIGKKDGVITIAVDDIDPKRAADIANAYVDELGHLTTNLSMSGASKNRAFLEERLVSAKADLARAEDAMKNFQSKYKAVSIMDQAKASIEAVALLRGQLAAQEVQLGMLQRQFTENSQEVKMAKTSIANIRTQIADFEGSGGSSSIPSVGSVPELGKEYVRLLREFKIQETLVELLTKQYEMVKLDELKDVSSFQVIQSARPPEKKSSPQRGKLVVISSCAVFILVASALVAGEHFASVSSDKLIKIKSLCYELTRLAYFKS</sequence>
<dbReference type="EMBL" id="BDQG01000001">
    <property type="protein sequence ID" value="GAW65833.1"/>
    <property type="molecule type" value="Genomic_DNA"/>
</dbReference>
<keyword evidence="2" id="KW-0472">Membrane</keyword>
<evidence type="ECO:0000256" key="1">
    <source>
        <dbReference type="SAM" id="Coils"/>
    </source>
</evidence>
<keyword evidence="2" id="KW-0812">Transmembrane</keyword>
<evidence type="ECO:0000313" key="3">
    <source>
        <dbReference type="EMBL" id="GAW65833.1"/>
    </source>
</evidence>
<dbReference type="InterPro" id="IPR050445">
    <property type="entry name" value="Bact_polysacc_biosynth/exp"/>
</dbReference>
<dbReference type="PANTHER" id="PTHR32309">
    <property type="entry name" value="TYROSINE-PROTEIN KINASE"/>
    <property type="match status" value="1"/>
</dbReference>
<protein>
    <submittedName>
        <fullName evidence="3">Lipopolysaccharide biosynthesis protein</fullName>
    </submittedName>
</protein>
<keyword evidence="4" id="KW-1185">Reference proteome</keyword>
<keyword evidence="1" id="KW-0175">Coiled coil</keyword>
<comment type="caution">
    <text evidence="3">The sequence shown here is derived from an EMBL/GenBank/DDBJ whole genome shotgun (WGS) entry which is preliminary data.</text>
</comment>
<dbReference type="Proteomes" id="UP000194153">
    <property type="component" value="Unassembled WGS sequence"/>
</dbReference>
<proteinExistence type="predicted"/>
<name>A0ABQ0MFQ2_9BACT</name>
<gene>
    <name evidence="3" type="ORF">GPEL0_01f0905</name>
</gene>
<keyword evidence="2" id="KW-1133">Transmembrane helix</keyword>
<organism evidence="3 4">
    <name type="scientific">Geoanaerobacter pelophilus</name>
    <dbReference type="NCBI Taxonomy" id="60036"/>
    <lineage>
        <taxon>Bacteria</taxon>
        <taxon>Pseudomonadati</taxon>
        <taxon>Thermodesulfobacteriota</taxon>
        <taxon>Desulfuromonadia</taxon>
        <taxon>Geobacterales</taxon>
        <taxon>Geobacteraceae</taxon>
        <taxon>Geoanaerobacter</taxon>
    </lineage>
</organism>
<reference evidence="4" key="1">
    <citation type="submission" date="2017-05" db="EMBL/GenBank/DDBJ databases">
        <title>Draft genome sequence of Geobacter pelophilus, a iron(III)-reducing bacteria.</title>
        <authorList>
            <person name="Aoyagi T."/>
            <person name="Koike H."/>
            <person name="Morita T."/>
            <person name="Sato Y."/>
            <person name="Habe H."/>
            <person name="Hori T."/>
        </authorList>
    </citation>
    <scope>NUCLEOTIDE SEQUENCE [LARGE SCALE GENOMIC DNA]</scope>
    <source>
        <strain evidence="4">Drf2</strain>
    </source>
</reference>
<accession>A0ABQ0MFQ2</accession>
<evidence type="ECO:0000313" key="4">
    <source>
        <dbReference type="Proteomes" id="UP000194153"/>
    </source>
</evidence>